<proteinExistence type="inferred from homology"/>
<dbReference type="GO" id="GO:0005886">
    <property type="term" value="C:plasma membrane"/>
    <property type="evidence" value="ECO:0007669"/>
    <property type="project" value="TreeGrafter"/>
</dbReference>
<comment type="similarity">
    <text evidence="1">Belongs to the MreC family.</text>
</comment>
<reference evidence="6 7" key="1">
    <citation type="submission" date="2016-11" db="EMBL/GenBank/DDBJ databases">
        <authorList>
            <person name="Jaros S."/>
            <person name="Januszkiewicz K."/>
            <person name="Wedrychowicz H."/>
        </authorList>
    </citation>
    <scope>NUCLEOTIDE SEQUENCE [LARGE SCALE GENOMIC DNA]</scope>
    <source>
        <strain evidence="6 7">CGMCC 1.12145</strain>
    </source>
</reference>
<dbReference type="Pfam" id="PF04085">
    <property type="entry name" value="MreC"/>
    <property type="match status" value="1"/>
</dbReference>
<keyword evidence="7" id="KW-1185">Reference proteome</keyword>
<evidence type="ECO:0000256" key="1">
    <source>
        <dbReference type="ARBA" id="ARBA00009369"/>
    </source>
</evidence>
<dbReference type="PANTHER" id="PTHR34138:SF1">
    <property type="entry name" value="CELL SHAPE-DETERMINING PROTEIN MREC"/>
    <property type="match status" value="1"/>
</dbReference>
<sequence length="276" mass="30842">MQNIINFFLKNRYFFLFLVLLSFSLFLTIQSHNYHRSKFIHSANWVTGGIYETASNISDYFGLKKHNLRLIEENKRLRALLFNRDNAPLDSLPADSILIPENPGFVIRDAAVIKNSFSAPKNYLTIDQGEGDGIAQDMGVITSDGIVGIIDNTSAHYATVQSVLNTLTRINAQLKNTNHFGTLQWDGKSPSIVQLVDIARIAPLQTGDTIITGGMSTIFPKGIPIGTIKGFALDVSENYYIINVQLFNDMTNLGHVYVIENTNKEEILELEQSVNE</sequence>
<dbReference type="GO" id="GO:0008360">
    <property type="term" value="P:regulation of cell shape"/>
    <property type="evidence" value="ECO:0007669"/>
    <property type="project" value="UniProtKB-KW"/>
</dbReference>
<dbReference type="RefSeq" id="WP_072318941.1">
    <property type="nucleotide sequence ID" value="NZ_FPJE01000028.1"/>
</dbReference>
<evidence type="ECO:0000256" key="2">
    <source>
        <dbReference type="ARBA" id="ARBA00013855"/>
    </source>
</evidence>
<dbReference type="OrthoDB" id="9811827at2"/>
<evidence type="ECO:0000313" key="6">
    <source>
        <dbReference type="EMBL" id="SFW72632.1"/>
    </source>
</evidence>
<dbReference type="InterPro" id="IPR042175">
    <property type="entry name" value="Cell/Rod_MreC_2"/>
</dbReference>
<feature type="domain" description="Rod shape-determining protein MreC beta-barrel core" evidence="5">
    <location>
        <begin position="112"/>
        <end position="260"/>
    </location>
</feature>
<keyword evidence="3" id="KW-0133">Cell shape</keyword>
<dbReference type="PANTHER" id="PTHR34138">
    <property type="entry name" value="CELL SHAPE-DETERMINING PROTEIN MREC"/>
    <property type="match status" value="1"/>
</dbReference>
<dbReference type="STRING" id="1150368.SAMN02927921_03698"/>
<evidence type="ECO:0000313" key="7">
    <source>
        <dbReference type="Proteomes" id="UP000182248"/>
    </source>
</evidence>
<dbReference type="InterPro" id="IPR007221">
    <property type="entry name" value="MreC"/>
</dbReference>
<evidence type="ECO:0000259" key="5">
    <source>
        <dbReference type="Pfam" id="PF04085"/>
    </source>
</evidence>
<dbReference type="NCBIfam" id="NF010532">
    <property type="entry name" value="PRK13922.9-3"/>
    <property type="match status" value="1"/>
</dbReference>
<protein>
    <recommendedName>
        <fullName evidence="2">Cell shape-determining protein MreC</fullName>
    </recommendedName>
    <alternativeName>
        <fullName evidence="4">Cell shape protein MreC</fullName>
    </alternativeName>
</protein>
<gene>
    <name evidence="6" type="ORF">SAMN02927921_03698</name>
</gene>
<name>A0A1K1RKM7_9FLAO</name>
<dbReference type="AlphaFoldDB" id="A0A1K1RKM7"/>
<dbReference type="InterPro" id="IPR055342">
    <property type="entry name" value="MreC_beta-barrel_core"/>
</dbReference>
<accession>A0A1K1RKM7</accession>
<evidence type="ECO:0000256" key="3">
    <source>
        <dbReference type="ARBA" id="ARBA00022960"/>
    </source>
</evidence>
<evidence type="ECO:0000256" key="4">
    <source>
        <dbReference type="ARBA" id="ARBA00032089"/>
    </source>
</evidence>
<dbReference type="Gene3D" id="2.40.10.350">
    <property type="entry name" value="Rod shape-determining protein MreC, domain 2"/>
    <property type="match status" value="1"/>
</dbReference>
<dbReference type="Proteomes" id="UP000182248">
    <property type="component" value="Unassembled WGS sequence"/>
</dbReference>
<dbReference type="EMBL" id="FPJE01000028">
    <property type="protein sequence ID" value="SFW72632.1"/>
    <property type="molecule type" value="Genomic_DNA"/>
</dbReference>
<dbReference type="InterPro" id="IPR042177">
    <property type="entry name" value="Cell/Rod_1"/>
</dbReference>
<dbReference type="Gene3D" id="2.40.10.340">
    <property type="entry name" value="Rod shape-determining protein MreC, domain 1"/>
    <property type="match status" value="1"/>
</dbReference>
<organism evidence="6 7">
    <name type="scientific">Sinomicrobium oceani</name>
    <dbReference type="NCBI Taxonomy" id="1150368"/>
    <lineage>
        <taxon>Bacteria</taxon>
        <taxon>Pseudomonadati</taxon>
        <taxon>Bacteroidota</taxon>
        <taxon>Flavobacteriia</taxon>
        <taxon>Flavobacteriales</taxon>
        <taxon>Flavobacteriaceae</taxon>
        <taxon>Sinomicrobium</taxon>
    </lineage>
</organism>